<dbReference type="PANTHER" id="PTHR39428">
    <property type="entry name" value="F420H(2)-DEPENDENT QUINONE REDUCTASE RV1261C"/>
    <property type="match status" value="1"/>
</dbReference>
<dbReference type="PANTHER" id="PTHR39428:SF3">
    <property type="entry name" value="DEAZAFLAVIN-DEPENDENT NITROREDUCTASE"/>
    <property type="match status" value="1"/>
</dbReference>
<protein>
    <submittedName>
        <fullName evidence="3">Nitroreductase family deazaflavin-dependent oxidoreductase</fullName>
    </submittedName>
</protein>
<name>A0A4R0IZQ3_9ACTN</name>
<dbReference type="InterPro" id="IPR012349">
    <property type="entry name" value="Split_barrel_FMN-bd"/>
</dbReference>
<comment type="caution">
    <text evidence="3">The sequence shown here is derived from an EMBL/GenBank/DDBJ whole genome shotgun (WGS) entry which is preliminary data.</text>
</comment>
<sequence length="161" mass="17835">MRGEGLTLAGRRRTLGVGVVVMGKRMLRVGGRIGVWMYKTLDGRWASGSKDVHVLMLTTPGRRTGVPRSTCVRYLDTPDGLLVWGTGSGSPQDPDWFRNLRAAQTTDVQIGAVHTTMRARELTDPERHTVWTDVILREDPRIGKYATKAQRTIPVAVLEPA</sequence>
<dbReference type="NCBIfam" id="TIGR00026">
    <property type="entry name" value="hi_GC_TIGR00026"/>
    <property type="match status" value="1"/>
</dbReference>
<dbReference type="AlphaFoldDB" id="A0A4R0IZQ3"/>
<dbReference type="Gene3D" id="2.30.110.10">
    <property type="entry name" value="Electron Transport, Fmn-binding Protein, Chain A"/>
    <property type="match status" value="1"/>
</dbReference>
<dbReference type="GO" id="GO:0070967">
    <property type="term" value="F:coenzyme F420 binding"/>
    <property type="evidence" value="ECO:0007669"/>
    <property type="project" value="TreeGrafter"/>
</dbReference>
<dbReference type="GO" id="GO:0005886">
    <property type="term" value="C:plasma membrane"/>
    <property type="evidence" value="ECO:0007669"/>
    <property type="project" value="TreeGrafter"/>
</dbReference>
<evidence type="ECO:0000256" key="2">
    <source>
        <dbReference type="ARBA" id="ARBA00049106"/>
    </source>
</evidence>
<reference evidence="3 4" key="1">
    <citation type="submission" date="2019-02" db="EMBL/GenBank/DDBJ databases">
        <title>Kribbella capetownensis sp. nov. and Kribbella speibonae sp. nov., isolated from soil.</title>
        <authorList>
            <person name="Curtis S.M."/>
            <person name="Norton I."/>
            <person name="Everest G.J."/>
            <person name="Meyers P.R."/>
        </authorList>
    </citation>
    <scope>NUCLEOTIDE SEQUENCE [LARGE SCALE GENOMIC DNA]</scope>
    <source>
        <strain evidence="3 4">DSM 27082</strain>
    </source>
</reference>
<keyword evidence="4" id="KW-1185">Reference proteome</keyword>
<dbReference type="EMBL" id="SJKA01000002">
    <property type="protein sequence ID" value="TCC39611.1"/>
    <property type="molecule type" value="Genomic_DNA"/>
</dbReference>
<comment type="catalytic activity">
    <reaction evidence="2">
        <text>oxidized coenzyme F420-(gamma-L-Glu)(n) + a quinol + H(+) = reduced coenzyme F420-(gamma-L-Glu)(n) + a quinone</text>
        <dbReference type="Rhea" id="RHEA:39663"/>
        <dbReference type="Rhea" id="RHEA-COMP:12939"/>
        <dbReference type="Rhea" id="RHEA-COMP:14378"/>
        <dbReference type="ChEBI" id="CHEBI:15378"/>
        <dbReference type="ChEBI" id="CHEBI:24646"/>
        <dbReference type="ChEBI" id="CHEBI:132124"/>
        <dbReference type="ChEBI" id="CHEBI:133980"/>
        <dbReference type="ChEBI" id="CHEBI:139511"/>
    </reaction>
</comment>
<evidence type="ECO:0000313" key="3">
    <source>
        <dbReference type="EMBL" id="TCC39611.1"/>
    </source>
</evidence>
<dbReference type="Pfam" id="PF04075">
    <property type="entry name" value="F420H2_quin_red"/>
    <property type="match status" value="1"/>
</dbReference>
<evidence type="ECO:0000313" key="4">
    <source>
        <dbReference type="Proteomes" id="UP000292695"/>
    </source>
</evidence>
<organism evidence="3 4">
    <name type="scientific">Kribbella sindirgiensis</name>
    <dbReference type="NCBI Taxonomy" id="1124744"/>
    <lineage>
        <taxon>Bacteria</taxon>
        <taxon>Bacillati</taxon>
        <taxon>Actinomycetota</taxon>
        <taxon>Actinomycetes</taxon>
        <taxon>Propionibacteriales</taxon>
        <taxon>Kribbellaceae</taxon>
        <taxon>Kribbella</taxon>
    </lineage>
</organism>
<evidence type="ECO:0000256" key="1">
    <source>
        <dbReference type="ARBA" id="ARBA00008710"/>
    </source>
</evidence>
<comment type="similarity">
    <text evidence="1">Belongs to the F420H(2)-dependent quinone reductase family.</text>
</comment>
<dbReference type="GO" id="GO:0016491">
    <property type="term" value="F:oxidoreductase activity"/>
    <property type="evidence" value="ECO:0007669"/>
    <property type="project" value="InterPro"/>
</dbReference>
<dbReference type="Proteomes" id="UP000292695">
    <property type="component" value="Unassembled WGS sequence"/>
</dbReference>
<dbReference type="OrthoDB" id="8225825at2"/>
<gene>
    <name evidence="3" type="ORF">E0H50_06730</name>
</gene>
<proteinExistence type="inferred from homology"/>
<dbReference type="InterPro" id="IPR004378">
    <property type="entry name" value="F420H2_quin_Rdtase"/>
</dbReference>
<accession>A0A4R0IZQ3</accession>